<keyword evidence="8" id="KW-0902">Two-component regulatory system</keyword>
<keyword evidence="11" id="KW-0812">Transmembrane</keyword>
<dbReference type="CDD" id="cd00130">
    <property type="entry name" value="PAS"/>
    <property type="match status" value="3"/>
</dbReference>
<dbReference type="InterPro" id="IPR013655">
    <property type="entry name" value="PAS_fold_3"/>
</dbReference>
<dbReference type="Gene3D" id="1.10.287.130">
    <property type="match status" value="1"/>
</dbReference>
<dbReference type="SMART" id="SM00091">
    <property type="entry name" value="PAS"/>
    <property type="match status" value="3"/>
</dbReference>
<evidence type="ECO:0000259" key="13">
    <source>
        <dbReference type="PROSITE" id="PS50110"/>
    </source>
</evidence>
<comment type="catalytic activity">
    <reaction evidence="1">
        <text>ATP + protein L-histidine = ADP + protein N-phospho-L-histidine.</text>
        <dbReference type="EC" id="2.7.13.3"/>
    </reaction>
</comment>
<feature type="domain" description="PAS" evidence="14">
    <location>
        <begin position="265"/>
        <end position="338"/>
    </location>
</feature>
<dbReference type="PROSITE" id="PS50885">
    <property type="entry name" value="HAMP"/>
    <property type="match status" value="1"/>
</dbReference>
<dbReference type="InterPro" id="IPR003660">
    <property type="entry name" value="HAMP_dom"/>
</dbReference>
<evidence type="ECO:0000259" key="12">
    <source>
        <dbReference type="PROSITE" id="PS50109"/>
    </source>
</evidence>
<dbReference type="PANTHER" id="PTHR43065:SF46">
    <property type="entry name" value="C4-DICARBOXYLATE TRANSPORT SENSOR PROTEIN DCTB"/>
    <property type="match status" value="1"/>
</dbReference>
<dbReference type="SMART" id="SM00448">
    <property type="entry name" value="REC"/>
    <property type="match status" value="1"/>
</dbReference>
<dbReference type="Pfam" id="PF00989">
    <property type="entry name" value="PAS"/>
    <property type="match status" value="1"/>
</dbReference>
<evidence type="ECO:0000256" key="5">
    <source>
        <dbReference type="ARBA" id="ARBA00022741"/>
    </source>
</evidence>
<dbReference type="GO" id="GO:0006355">
    <property type="term" value="P:regulation of DNA-templated transcription"/>
    <property type="evidence" value="ECO:0007669"/>
    <property type="project" value="InterPro"/>
</dbReference>
<evidence type="ECO:0000256" key="7">
    <source>
        <dbReference type="ARBA" id="ARBA00022840"/>
    </source>
</evidence>
<feature type="domain" description="PAC" evidence="15">
    <location>
        <begin position="343"/>
        <end position="395"/>
    </location>
</feature>
<dbReference type="SMART" id="SM00387">
    <property type="entry name" value="HATPase_c"/>
    <property type="match status" value="1"/>
</dbReference>
<dbReference type="Gene3D" id="3.30.450.20">
    <property type="entry name" value="PAS domain"/>
    <property type="match status" value="4"/>
</dbReference>
<dbReference type="Gene3D" id="6.10.340.10">
    <property type="match status" value="1"/>
</dbReference>
<sequence length="1159" mass="130853">MKIKTQFINSMVIFGIMLIIIAASVIFTNQQVERLNTQEEIAKNIERGASELGYLSNDYLLYHESPQRARWESKFSELSNYLSNLNPNSPEQQTLVNNIRSNQQRLKAVFTDVVSTFENTSQGTVADPELFQVSWSRIAVQNQGMAFDAGRLSQMLHDQAEQLKQMNITLIFALLVVLGLYILTNYFIVYCRALGSISELQDGTKIIGSGNFDFAIKQRNDDEIGELSRSFNQMTANLKEVTASKTELEREITERKRAEEALRESEQRWATTLSSIGDAVISTDVEGRITFMNAVAEALTGWTLTDASAKQVTEVFNIINEYTRREADNPVSRVLREGTIVGLANHTILVKKDGTEVPIDDSGAPIRDLDGKTMGVVLVFRDITGRKMAEEALKGSEERLHFALETSHIGAWDMDLVDHTAHRSLEHDHIFGYEQLLPQWTYEMFLDHVLPEDRAMVDAKFIEATAAHSDWSFECRIRRVDGEIRWIWVAGRHQEDATGSARWMAGIVQDITERRRVEEALRKVHDELELRVQERTAELAQANEGVKAERQRLNDILNLLPAYLVLLSPDYHVSFANRFFRERFGESHGSRCYEYLFKRCEPCEICETYTVLKTKAPHHWEWTGPDCRNYDIFDFPFTDTDGSNLIMEVGIDITERKQAEEKIREQAALLDKAQDAIGVRDLEHRLIYLNKGAQRLYGWTAEEAIGKNADRLLYKEQSPQLIEAKKSVIEEGEWIGKLHQVTKDGKEIIVESRWTLVRDSEGRPKSILIINTDITGKEKLEAHLLRAQRMESIGTLAGGIAHDLNNMLTPIMISLQMLKEKFKDEQSQKLLTILENNSCRGADLIKQVLSFARGVEGERNPLQARHIITEIEKVARETFPRNIEIRTDIQKDLFTISGDATQLHQVIMNLCVNARDAMPDGGILSISAENCFIDENYAQMQTEAKTGSYTTIAVSDTGTGIPPKILDRIFEPFFTTKEFGKGTGLGLSTALAIVKSHGGFINVNSEVGKGTTFCVYLPAIKTEMQNIEEQQLELPTGHGELVLVTEDEDSVREVTISTLEKYGYNVLAANDGAQAVAEYAQNTDKIKVILMDMMMPVMDGHASIRAIRRINPEVKIIAVSGLAEKEKLKNIADYTNAFLPKPYTAEKLLKTIHGVLSAN</sequence>
<evidence type="ECO:0000259" key="16">
    <source>
        <dbReference type="PROSITE" id="PS50885"/>
    </source>
</evidence>
<dbReference type="Proteomes" id="UP000218615">
    <property type="component" value="Unassembled WGS sequence"/>
</dbReference>
<dbReference type="PROSITE" id="PS50110">
    <property type="entry name" value="RESPONSE_REGULATORY"/>
    <property type="match status" value="1"/>
</dbReference>
<evidence type="ECO:0000256" key="6">
    <source>
        <dbReference type="ARBA" id="ARBA00022777"/>
    </source>
</evidence>
<evidence type="ECO:0000313" key="18">
    <source>
        <dbReference type="Proteomes" id="UP000218615"/>
    </source>
</evidence>
<dbReference type="InterPro" id="IPR011006">
    <property type="entry name" value="CheY-like_superfamily"/>
</dbReference>
<dbReference type="GO" id="GO:0005524">
    <property type="term" value="F:ATP binding"/>
    <property type="evidence" value="ECO:0007669"/>
    <property type="project" value="UniProtKB-KW"/>
</dbReference>
<keyword evidence="11" id="KW-0472">Membrane</keyword>
<feature type="domain" description="PAC" evidence="15">
    <location>
        <begin position="471"/>
        <end position="523"/>
    </location>
</feature>
<dbReference type="NCBIfam" id="TIGR00229">
    <property type="entry name" value="sensory_box"/>
    <property type="match status" value="3"/>
</dbReference>
<dbReference type="Pfam" id="PF00672">
    <property type="entry name" value="HAMP"/>
    <property type="match status" value="1"/>
</dbReference>
<dbReference type="InterPro" id="IPR004358">
    <property type="entry name" value="Sig_transdc_His_kin-like_C"/>
</dbReference>
<dbReference type="InterPro" id="IPR013767">
    <property type="entry name" value="PAS_fold"/>
</dbReference>
<dbReference type="InterPro" id="IPR000014">
    <property type="entry name" value="PAS"/>
</dbReference>
<dbReference type="Pfam" id="PF08447">
    <property type="entry name" value="PAS_3"/>
    <property type="match status" value="1"/>
</dbReference>
<dbReference type="InterPro" id="IPR001610">
    <property type="entry name" value="PAC"/>
</dbReference>
<evidence type="ECO:0000256" key="10">
    <source>
        <dbReference type="SAM" id="Coils"/>
    </source>
</evidence>
<dbReference type="InterPro" id="IPR005467">
    <property type="entry name" value="His_kinase_dom"/>
</dbReference>
<dbReference type="InterPro" id="IPR003661">
    <property type="entry name" value="HisK_dim/P_dom"/>
</dbReference>
<dbReference type="PANTHER" id="PTHR43065">
    <property type="entry name" value="SENSOR HISTIDINE KINASE"/>
    <property type="match status" value="1"/>
</dbReference>
<dbReference type="PROSITE" id="PS50113">
    <property type="entry name" value="PAC"/>
    <property type="match status" value="3"/>
</dbReference>
<evidence type="ECO:0000256" key="9">
    <source>
        <dbReference type="PROSITE-ProRule" id="PRU00169"/>
    </source>
</evidence>
<keyword evidence="3 9" id="KW-0597">Phosphoprotein</keyword>
<dbReference type="Pfam" id="PF00072">
    <property type="entry name" value="Response_reg"/>
    <property type="match status" value="1"/>
</dbReference>
<dbReference type="PROSITE" id="PS50109">
    <property type="entry name" value="HIS_KIN"/>
    <property type="match status" value="1"/>
</dbReference>
<evidence type="ECO:0000256" key="4">
    <source>
        <dbReference type="ARBA" id="ARBA00022679"/>
    </source>
</evidence>
<dbReference type="InterPro" id="IPR001789">
    <property type="entry name" value="Sig_transdc_resp-reg_receiver"/>
</dbReference>
<keyword evidence="7" id="KW-0067">ATP-binding</keyword>
<dbReference type="InterPro" id="IPR036097">
    <property type="entry name" value="HisK_dim/P_sf"/>
</dbReference>
<keyword evidence="5" id="KW-0547">Nucleotide-binding</keyword>
<keyword evidence="4" id="KW-0808">Transferase</keyword>
<evidence type="ECO:0000259" key="15">
    <source>
        <dbReference type="PROSITE" id="PS50113"/>
    </source>
</evidence>
<proteinExistence type="predicted"/>
<feature type="transmembrane region" description="Helical" evidence="11">
    <location>
        <begin position="168"/>
        <end position="188"/>
    </location>
</feature>
<name>A0A284VKU9_9EURY</name>
<dbReference type="RefSeq" id="WP_096204166.1">
    <property type="nucleotide sequence ID" value="NZ_FZMP01000045.1"/>
</dbReference>
<keyword evidence="18" id="KW-1185">Reference proteome</keyword>
<dbReference type="InterPro" id="IPR000700">
    <property type="entry name" value="PAS-assoc_C"/>
</dbReference>
<dbReference type="PROSITE" id="PS50112">
    <property type="entry name" value="PAS"/>
    <property type="match status" value="2"/>
</dbReference>
<dbReference type="EMBL" id="FZMP01000045">
    <property type="protein sequence ID" value="SNQ59862.1"/>
    <property type="molecule type" value="Genomic_DNA"/>
</dbReference>
<evidence type="ECO:0000256" key="2">
    <source>
        <dbReference type="ARBA" id="ARBA00012438"/>
    </source>
</evidence>
<dbReference type="InterPro" id="IPR013656">
    <property type="entry name" value="PAS_4"/>
</dbReference>
<feature type="domain" description="PAC" evidence="15">
    <location>
        <begin position="734"/>
        <end position="786"/>
    </location>
</feature>
<organism evidence="17 18">
    <name type="scientific">Candidatus Methanoperedens nitratireducens</name>
    <dbReference type="NCBI Taxonomy" id="1392998"/>
    <lineage>
        <taxon>Archaea</taxon>
        <taxon>Methanobacteriati</taxon>
        <taxon>Methanobacteriota</taxon>
        <taxon>Stenosarchaea group</taxon>
        <taxon>Methanomicrobia</taxon>
        <taxon>Methanosarcinales</taxon>
        <taxon>ANME-2 cluster</taxon>
        <taxon>Candidatus Methanoperedentaceae</taxon>
        <taxon>Candidatus Methanoperedens</taxon>
    </lineage>
</organism>
<dbReference type="Gene3D" id="3.40.50.2300">
    <property type="match status" value="1"/>
</dbReference>
<dbReference type="SMART" id="SM00086">
    <property type="entry name" value="PAC"/>
    <property type="match status" value="3"/>
</dbReference>
<dbReference type="SUPFAM" id="SSF55874">
    <property type="entry name" value="ATPase domain of HSP90 chaperone/DNA topoisomerase II/histidine kinase"/>
    <property type="match status" value="1"/>
</dbReference>
<dbReference type="CDD" id="cd00082">
    <property type="entry name" value="HisKA"/>
    <property type="match status" value="1"/>
</dbReference>
<feature type="coiled-coil region" evidence="10">
    <location>
        <begin position="231"/>
        <end position="268"/>
    </location>
</feature>
<dbReference type="SMART" id="SM00304">
    <property type="entry name" value="HAMP"/>
    <property type="match status" value="1"/>
</dbReference>
<evidence type="ECO:0000256" key="8">
    <source>
        <dbReference type="ARBA" id="ARBA00023012"/>
    </source>
</evidence>
<evidence type="ECO:0000259" key="14">
    <source>
        <dbReference type="PROSITE" id="PS50112"/>
    </source>
</evidence>
<dbReference type="AlphaFoldDB" id="A0A284VKU9"/>
<dbReference type="GO" id="GO:0016020">
    <property type="term" value="C:membrane"/>
    <property type="evidence" value="ECO:0007669"/>
    <property type="project" value="InterPro"/>
</dbReference>
<dbReference type="SUPFAM" id="SSF158472">
    <property type="entry name" value="HAMP domain-like"/>
    <property type="match status" value="1"/>
</dbReference>
<evidence type="ECO:0000256" key="11">
    <source>
        <dbReference type="SAM" id="Phobius"/>
    </source>
</evidence>
<feature type="domain" description="Response regulatory" evidence="13">
    <location>
        <begin position="1041"/>
        <end position="1156"/>
    </location>
</feature>
<dbReference type="SUPFAM" id="SSF47384">
    <property type="entry name" value="Homodimeric domain of signal transducing histidine kinase"/>
    <property type="match status" value="1"/>
</dbReference>
<feature type="domain" description="HAMP" evidence="16">
    <location>
        <begin position="191"/>
        <end position="243"/>
    </location>
</feature>
<reference evidence="18" key="1">
    <citation type="submission" date="2017-06" db="EMBL/GenBank/DDBJ databases">
        <authorList>
            <person name="Cremers G."/>
        </authorList>
    </citation>
    <scope>NUCLEOTIDE SEQUENCE [LARGE SCALE GENOMIC DNA]</scope>
</reference>
<feature type="domain" description="Histidine kinase" evidence="12">
    <location>
        <begin position="799"/>
        <end position="1021"/>
    </location>
</feature>
<evidence type="ECO:0000256" key="1">
    <source>
        <dbReference type="ARBA" id="ARBA00000085"/>
    </source>
</evidence>
<dbReference type="Gene3D" id="3.30.565.10">
    <property type="entry name" value="Histidine kinase-like ATPase, C-terminal domain"/>
    <property type="match status" value="1"/>
</dbReference>
<dbReference type="InterPro" id="IPR003594">
    <property type="entry name" value="HATPase_dom"/>
</dbReference>
<dbReference type="Gene3D" id="2.10.70.100">
    <property type="match status" value="1"/>
</dbReference>
<evidence type="ECO:0000313" key="17">
    <source>
        <dbReference type="EMBL" id="SNQ59862.1"/>
    </source>
</evidence>
<dbReference type="Pfam" id="PF00512">
    <property type="entry name" value="HisKA"/>
    <property type="match status" value="1"/>
</dbReference>
<dbReference type="InterPro" id="IPR036890">
    <property type="entry name" value="HATPase_C_sf"/>
</dbReference>
<keyword evidence="11" id="KW-1133">Transmembrane helix</keyword>
<dbReference type="CDD" id="cd17546">
    <property type="entry name" value="REC_hyHK_CKI1_RcsC-like"/>
    <property type="match status" value="1"/>
</dbReference>
<gene>
    <name evidence="17" type="ORF">MNV_1390003</name>
</gene>
<dbReference type="OrthoDB" id="8127at2157"/>
<dbReference type="GO" id="GO:0000155">
    <property type="term" value="F:phosphorelay sensor kinase activity"/>
    <property type="evidence" value="ECO:0007669"/>
    <property type="project" value="InterPro"/>
</dbReference>
<feature type="transmembrane region" description="Helical" evidence="11">
    <location>
        <begin position="6"/>
        <end position="27"/>
    </location>
</feature>
<dbReference type="Pfam" id="PF02518">
    <property type="entry name" value="HATPase_c"/>
    <property type="match status" value="1"/>
</dbReference>
<dbReference type="Pfam" id="PF08448">
    <property type="entry name" value="PAS_4"/>
    <property type="match status" value="1"/>
</dbReference>
<dbReference type="SUPFAM" id="SSF52172">
    <property type="entry name" value="CheY-like"/>
    <property type="match status" value="1"/>
</dbReference>
<dbReference type="PRINTS" id="PR00344">
    <property type="entry name" value="BCTRLSENSOR"/>
</dbReference>
<feature type="domain" description="PAS" evidence="14">
    <location>
        <begin position="662"/>
        <end position="732"/>
    </location>
</feature>
<dbReference type="EC" id="2.7.13.3" evidence="2"/>
<dbReference type="SUPFAM" id="SSF55785">
    <property type="entry name" value="PYP-like sensor domain (PAS domain)"/>
    <property type="match status" value="4"/>
</dbReference>
<evidence type="ECO:0000256" key="3">
    <source>
        <dbReference type="ARBA" id="ARBA00022553"/>
    </source>
</evidence>
<feature type="modified residue" description="4-aspartylphosphate" evidence="9">
    <location>
        <position position="1092"/>
    </location>
</feature>
<keyword evidence="6 17" id="KW-0418">Kinase</keyword>
<dbReference type="CDD" id="cd06225">
    <property type="entry name" value="HAMP"/>
    <property type="match status" value="1"/>
</dbReference>
<protein>
    <recommendedName>
        <fullName evidence="2">histidine kinase</fullName>
        <ecNumber evidence="2">2.7.13.3</ecNumber>
    </recommendedName>
</protein>
<dbReference type="SMART" id="SM00388">
    <property type="entry name" value="HisKA"/>
    <property type="match status" value="1"/>
</dbReference>
<accession>A0A284VKU9</accession>
<keyword evidence="10" id="KW-0175">Coiled coil</keyword>
<dbReference type="InterPro" id="IPR035965">
    <property type="entry name" value="PAS-like_dom_sf"/>
</dbReference>